<proteinExistence type="predicted"/>
<comment type="caution">
    <text evidence="2">The sequence shown here is derived from an EMBL/GenBank/DDBJ whole genome shotgun (WGS) entry which is preliminary data.</text>
</comment>
<dbReference type="EMBL" id="QAOT01000019">
    <property type="protein sequence ID" value="PTR13845.1"/>
    <property type="molecule type" value="Genomic_DNA"/>
</dbReference>
<reference evidence="2 3" key="1">
    <citation type="submission" date="2018-04" db="EMBL/GenBank/DDBJ databases">
        <title>Genomic Encyclopedia of Type Strains, Phase III (KMG-III): the genomes of soil and plant-associated and newly described type strains.</title>
        <authorList>
            <person name="Whitman W."/>
        </authorList>
    </citation>
    <scope>NUCLEOTIDE SEQUENCE [LARGE SCALE GENOMIC DNA]</scope>
    <source>
        <strain evidence="2 3">KA25</strain>
    </source>
</reference>
<dbReference type="GO" id="GO:0032784">
    <property type="term" value="P:regulation of DNA-templated transcription elongation"/>
    <property type="evidence" value="ECO:0007669"/>
    <property type="project" value="InterPro"/>
</dbReference>
<dbReference type="GO" id="GO:0006354">
    <property type="term" value="P:DNA-templated transcription elongation"/>
    <property type="evidence" value="ECO:0007669"/>
    <property type="project" value="TreeGrafter"/>
</dbReference>
<dbReference type="NCBIfam" id="NF004396">
    <property type="entry name" value="PRK05753.1"/>
    <property type="match status" value="1"/>
</dbReference>
<accession>A0A2T5JUK6</accession>
<gene>
    <name evidence="2" type="ORF">C8J28_11910</name>
</gene>
<dbReference type="InterPro" id="IPR001437">
    <property type="entry name" value="Tscrpt_elong_fac_GreA/B_C"/>
</dbReference>
<keyword evidence="2" id="KW-0418">Kinase</keyword>
<dbReference type="GO" id="GO:0003677">
    <property type="term" value="F:DNA binding"/>
    <property type="evidence" value="ECO:0007669"/>
    <property type="project" value="InterPro"/>
</dbReference>
<dbReference type="GO" id="GO:0070063">
    <property type="term" value="F:RNA polymerase binding"/>
    <property type="evidence" value="ECO:0007669"/>
    <property type="project" value="InterPro"/>
</dbReference>
<dbReference type="AlphaFoldDB" id="A0A2T5JUK6"/>
<dbReference type="InterPro" id="IPR023459">
    <property type="entry name" value="Tscrpt_elong_fac_GreA/B_fam"/>
</dbReference>
<sequence length="146" mass="15752">MSPTPRRSQPAIDVTLIERLDTLAGAAIARLPDVAYPLINKLTSARLLAPARLPSDVVTIGSEVLYHDDQGARDRRVTLSWPEDADISRRSVSILTPVGVALLGLSAGDRFQWQTRAGERRSLTVLQVGSEPRPVAAPAAPRPELS</sequence>
<dbReference type="PANTHER" id="PTHR30437:SF5">
    <property type="entry name" value="REGULATOR OF NUCLEOSIDE DIPHOSPHATE KINASE"/>
    <property type="match status" value="1"/>
</dbReference>
<feature type="domain" description="Transcription elongation factor GreA/GreB C-terminal" evidence="1">
    <location>
        <begin position="54"/>
        <end position="128"/>
    </location>
</feature>
<dbReference type="SUPFAM" id="SSF54534">
    <property type="entry name" value="FKBP-like"/>
    <property type="match status" value="1"/>
</dbReference>
<dbReference type="RefSeq" id="WP_011911143.1">
    <property type="nucleotide sequence ID" value="NZ_CP089970.1"/>
</dbReference>
<dbReference type="GO" id="GO:0016301">
    <property type="term" value="F:kinase activity"/>
    <property type="evidence" value="ECO:0007669"/>
    <property type="project" value="UniProtKB-KW"/>
</dbReference>
<keyword evidence="2" id="KW-0808">Transferase</keyword>
<evidence type="ECO:0000313" key="3">
    <source>
        <dbReference type="Proteomes" id="UP000244060"/>
    </source>
</evidence>
<name>A0A2T5JUK6_9RHOB</name>
<organism evidence="2 3">
    <name type="scientific">Cereibacter azotoformans</name>
    <dbReference type="NCBI Taxonomy" id="43057"/>
    <lineage>
        <taxon>Bacteria</taxon>
        <taxon>Pseudomonadati</taxon>
        <taxon>Pseudomonadota</taxon>
        <taxon>Alphaproteobacteria</taxon>
        <taxon>Rhodobacterales</taxon>
        <taxon>Paracoccaceae</taxon>
        <taxon>Cereibacter</taxon>
    </lineage>
</organism>
<dbReference type="OrthoDB" id="192847at2"/>
<dbReference type="PANTHER" id="PTHR30437">
    <property type="entry name" value="TRANSCRIPTION ELONGATION FACTOR GREA"/>
    <property type="match status" value="1"/>
</dbReference>
<dbReference type="Gene3D" id="3.10.50.30">
    <property type="entry name" value="Transcription elongation factor, GreA/GreB, C-terminal domain"/>
    <property type="match status" value="1"/>
</dbReference>
<dbReference type="Pfam" id="PF01272">
    <property type="entry name" value="GreA_GreB"/>
    <property type="match status" value="1"/>
</dbReference>
<evidence type="ECO:0000259" key="1">
    <source>
        <dbReference type="Pfam" id="PF01272"/>
    </source>
</evidence>
<keyword evidence="3" id="KW-1185">Reference proteome</keyword>
<dbReference type="InterPro" id="IPR036953">
    <property type="entry name" value="GreA/GreB_C_sf"/>
</dbReference>
<evidence type="ECO:0000313" key="2">
    <source>
        <dbReference type="EMBL" id="PTR13845.1"/>
    </source>
</evidence>
<protein>
    <submittedName>
        <fullName evidence="2">Regulator of nucleoside diphosphate kinase</fullName>
    </submittedName>
</protein>
<dbReference type="Proteomes" id="UP000244060">
    <property type="component" value="Unassembled WGS sequence"/>
</dbReference>